<evidence type="ECO:0000256" key="1">
    <source>
        <dbReference type="ARBA" id="ARBA00004123"/>
    </source>
</evidence>
<dbReference type="GO" id="GO:0005737">
    <property type="term" value="C:cytoplasm"/>
    <property type="evidence" value="ECO:0007669"/>
    <property type="project" value="UniProtKB-SubCell"/>
</dbReference>
<dbReference type="GO" id="GO:0043139">
    <property type="term" value="F:5'-3' DNA helicase activity"/>
    <property type="evidence" value="ECO:0007669"/>
    <property type="project" value="TreeGrafter"/>
</dbReference>
<dbReference type="InterPro" id="IPR047187">
    <property type="entry name" value="SF1_C_Upf1"/>
</dbReference>
<evidence type="ECO:0000313" key="17">
    <source>
        <dbReference type="EMBL" id="CAE8582241.1"/>
    </source>
</evidence>
<comment type="caution">
    <text evidence="18">The sequence shown here is derived from an EMBL/GenBank/DDBJ whole genome shotgun (WGS) entry which is preliminary data.</text>
</comment>
<evidence type="ECO:0000256" key="14">
    <source>
        <dbReference type="ARBA" id="ARBA00048432"/>
    </source>
</evidence>
<dbReference type="SMART" id="SM00393">
    <property type="entry name" value="R3H"/>
    <property type="match status" value="1"/>
</dbReference>
<sequence length="1120" mass="121921">MRQDGECPETKEEACQTPEAFSAWTEKMLVLEREAEDEETTALLMSCSHAELQARGIAILKLCVAEQTTALYGRACLSLERPGGSPLPAHRITHGDIVGIFDQTTRPLSKAVPLASAVVVRVKPASLELAFNEGDVPDDILDGRQLSLAAISSDVTTQRYRDALKMLKTGCREGPAAGLVRTCFGEGPGPRFHEEKSEICGRPDAVDCAFRAEQTRRLNEPQQAAVVKALKAADVAIVHGPPGTGKTTTLVAYILEAVYRKQRLLVCAPSNVAVDNLLERVAACGCRSIVRLGHPARVQAQLHSYTMDNLLYASDQAALCRDIKKEIEDHFKRCRSFDPKAKASGPRLSKGELGELRKELRTRERRAVAEVLKRTQVVFATCAGAATLHREIKRAGIDSAASLEFDVVIIDEAAQALEVSCWIPLMLGKKAVLAGDHQQLAATVKSSRAQQLGLDYTLFARLIERYGDDVASLLSIQYRMNSIIMGWSSRSFYSSKLEAAESVASWTLDLSEVPAANLVGETLEALKCPLIFVDTGGLASYREDGSDDAHASKSTGQHSAVHQSRANHGESRFVVHYAKLLVKCGLSPADLTVITPYNRQVEQLRADFAEDAEGEKLGLEKPRINTVDSFQGQEADAVLISLVRSNERGVVGFLADYRRLNVAVTRARKHVMIVGDAATIGHDDMLGSLYDYACEHGKVLFVQQLLDEDGGVPADPSQAAALQEERRKVAARKLEVRMDRDKEERLKKAREEEKMRRRFEGILRPVLEGGGSGRLELPTTLNPYERAMAHEVAANLGLFHESKGEGMARQLCVWAPGAKNAGSADPVDKDRACVPSSSPSVPAIDTAESDDEQETALAAFERRAAALLDSLGPAQPAAEWKAPSEEEFAILLRLARPRALKLTEEGSGKKRRCRLEVACLPQDAASQPQASSSSSSAAAKGKESQASSNPMLAELHEARQAAAARRQAAAAEERRTEILGAQELIKVAKKASKKESKDNGAKATGGDDDDLDAVLLEFTSQEGVCAYANCKEKVHTLMDALAKCKHCSRRFCLKHVQAEVHGCGDAAQRAERKQWKQECEAPAKAPSKSSGQDRSQLANKLQDKMKAQETIRAAKKKDKK</sequence>
<dbReference type="InterPro" id="IPR001374">
    <property type="entry name" value="R3H_dom"/>
</dbReference>
<dbReference type="InterPro" id="IPR003593">
    <property type="entry name" value="AAA+_ATPase"/>
</dbReference>
<dbReference type="InterPro" id="IPR004483">
    <property type="entry name" value="SMUBP-2/Hcs1-like"/>
</dbReference>
<organism evidence="18 19">
    <name type="scientific">Polarella glacialis</name>
    <name type="common">Dinoflagellate</name>
    <dbReference type="NCBI Taxonomy" id="89957"/>
    <lineage>
        <taxon>Eukaryota</taxon>
        <taxon>Sar</taxon>
        <taxon>Alveolata</taxon>
        <taxon>Dinophyceae</taxon>
        <taxon>Suessiales</taxon>
        <taxon>Suessiaceae</taxon>
        <taxon>Polarella</taxon>
    </lineage>
</organism>
<comment type="similarity">
    <text evidence="3">Belongs to the DNA2/NAM7 helicase family.</text>
</comment>
<keyword evidence="10" id="KW-0347">Helicase</keyword>
<evidence type="ECO:0000256" key="5">
    <source>
        <dbReference type="ARBA" id="ARBA00022490"/>
    </source>
</evidence>
<dbReference type="SMART" id="SM00487">
    <property type="entry name" value="DEXDc"/>
    <property type="match status" value="1"/>
</dbReference>
<accession>A0A813ISC0</accession>
<dbReference type="Pfam" id="PF13086">
    <property type="entry name" value="AAA_11"/>
    <property type="match status" value="1"/>
</dbReference>
<protein>
    <recommendedName>
        <fullName evidence="4">DNA helicase</fullName>
        <ecNumber evidence="4">3.6.4.12</ecNumber>
    </recommendedName>
</protein>
<dbReference type="InterPro" id="IPR036867">
    <property type="entry name" value="R3H_dom_sf"/>
</dbReference>
<dbReference type="Pfam" id="PF21138">
    <property type="entry name" value="SMUBP-2_HCS1_1B"/>
    <property type="match status" value="1"/>
</dbReference>
<dbReference type="GO" id="GO:0003723">
    <property type="term" value="F:RNA binding"/>
    <property type="evidence" value="ECO:0007669"/>
    <property type="project" value="InterPro"/>
</dbReference>
<dbReference type="EC" id="3.6.4.12" evidence="4"/>
<dbReference type="EMBL" id="CAJNNV010000330">
    <property type="protein sequence ID" value="CAE8582241.1"/>
    <property type="molecule type" value="Genomic_DNA"/>
</dbReference>
<evidence type="ECO:0000256" key="10">
    <source>
        <dbReference type="ARBA" id="ARBA00022806"/>
    </source>
</evidence>
<evidence type="ECO:0000256" key="11">
    <source>
        <dbReference type="ARBA" id="ARBA00022833"/>
    </source>
</evidence>
<evidence type="ECO:0000256" key="8">
    <source>
        <dbReference type="ARBA" id="ARBA00022771"/>
    </source>
</evidence>
<dbReference type="Pfam" id="PF01428">
    <property type="entry name" value="zf-AN1"/>
    <property type="match status" value="1"/>
</dbReference>
<dbReference type="GO" id="GO:0005524">
    <property type="term" value="F:ATP binding"/>
    <property type="evidence" value="ECO:0007669"/>
    <property type="project" value="UniProtKB-KW"/>
</dbReference>
<keyword evidence="8" id="KW-0863">Zinc-finger</keyword>
<feature type="compositionally biased region" description="Polar residues" evidence="15">
    <location>
        <begin position="1087"/>
        <end position="1099"/>
    </location>
</feature>
<keyword evidence="12" id="KW-0067">ATP-binding</keyword>
<feature type="compositionally biased region" description="Polar residues" evidence="15">
    <location>
        <begin position="552"/>
        <end position="563"/>
    </location>
</feature>
<dbReference type="Gene3D" id="2.40.30.270">
    <property type="match status" value="1"/>
</dbReference>
<dbReference type="Proteomes" id="UP000654075">
    <property type="component" value="Unassembled WGS sequence"/>
</dbReference>
<feature type="region of interest" description="Disordered" evidence="15">
    <location>
        <begin position="989"/>
        <end position="1009"/>
    </location>
</feature>
<dbReference type="Gene3D" id="3.30.1370.50">
    <property type="entry name" value="R3H-like domain"/>
    <property type="match status" value="1"/>
</dbReference>
<dbReference type="OrthoDB" id="6513042at2759"/>
<evidence type="ECO:0000313" key="18">
    <source>
        <dbReference type="EMBL" id="CAE8659654.1"/>
    </source>
</evidence>
<dbReference type="InterPro" id="IPR050534">
    <property type="entry name" value="Coronavir_polyprotein_1ab"/>
</dbReference>
<name>A0A813ISC0_POLGL</name>
<dbReference type="InterPro" id="IPR041679">
    <property type="entry name" value="DNA2/NAM7-like_C"/>
</dbReference>
<keyword evidence="7" id="KW-0547">Nucleotide-binding</keyword>
<evidence type="ECO:0000256" key="15">
    <source>
        <dbReference type="SAM" id="MobiDB-lite"/>
    </source>
</evidence>
<evidence type="ECO:0000256" key="9">
    <source>
        <dbReference type="ARBA" id="ARBA00022801"/>
    </source>
</evidence>
<dbReference type="EMBL" id="CAJNNW010016738">
    <property type="protein sequence ID" value="CAE8659654.1"/>
    <property type="molecule type" value="Genomic_DNA"/>
</dbReference>
<evidence type="ECO:0000256" key="4">
    <source>
        <dbReference type="ARBA" id="ARBA00012551"/>
    </source>
</evidence>
<dbReference type="Proteomes" id="UP000626109">
    <property type="component" value="Unassembled WGS sequence"/>
</dbReference>
<feature type="region of interest" description="Disordered" evidence="15">
    <location>
        <begin position="921"/>
        <end position="949"/>
    </location>
</feature>
<dbReference type="SUPFAM" id="SSF52540">
    <property type="entry name" value="P-loop containing nucleoside triphosphate hydrolases"/>
    <property type="match status" value="1"/>
</dbReference>
<dbReference type="SMART" id="SM00382">
    <property type="entry name" value="AAA"/>
    <property type="match status" value="1"/>
</dbReference>
<dbReference type="CDD" id="cd18808">
    <property type="entry name" value="SF1_C_Upf1"/>
    <property type="match status" value="1"/>
</dbReference>
<feature type="compositionally biased region" description="Low complexity" evidence="15">
    <location>
        <begin position="924"/>
        <end position="948"/>
    </location>
</feature>
<comment type="catalytic activity">
    <reaction evidence="14">
        <text>ATP + H2O = ADP + phosphate + H(+)</text>
        <dbReference type="Rhea" id="RHEA:13065"/>
        <dbReference type="ChEBI" id="CHEBI:15377"/>
        <dbReference type="ChEBI" id="CHEBI:15378"/>
        <dbReference type="ChEBI" id="CHEBI:30616"/>
        <dbReference type="ChEBI" id="CHEBI:43474"/>
        <dbReference type="ChEBI" id="CHEBI:456216"/>
        <dbReference type="EC" id="3.6.4.12"/>
    </reaction>
    <physiologicalReaction direction="left-to-right" evidence="14">
        <dbReference type="Rhea" id="RHEA:13066"/>
    </physiologicalReaction>
</comment>
<dbReference type="GO" id="GO:0016787">
    <property type="term" value="F:hydrolase activity"/>
    <property type="evidence" value="ECO:0007669"/>
    <property type="project" value="UniProtKB-KW"/>
</dbReference>
<feature type="region of interest" description="Disordered" evidence="15">
    <location>
        <begin position="1074"/>
        <end position="1120"/>
    </location>
</feature>
<dbReference type="InterPro" id="IPR041677">
    <property type="entry name" value="DNA2/NAM7_AAA_11"/>
</dbReference>
<gene>
    <name evidence="17" type="ORF">PGLA1383_LOCUS1241</name>
    <name evidence="18" type="ORF">PGLA2088_LOCUS13840</name>
</gene>
<evidence type="ECO:0000259" key="16">
    <source>
        <dbReference type="PROSITE" id="PS51061"/>
    </source>
</evidence>
<evidence type="ECO:0000313" key="19">
    <source>
        <dbReference type="Proteomes" id="UP000626109"/>
    </source>
</evidence>
<dbReference type="Gene3D" id="3.40.50.300">
    <property type="entry name" value="P-loop containing nucleotide triphosphate hydrolases"/>
    <property type="match status" value="2"/>
</dbReference>
<reference evidence="18" key="1">
    <citation type="submission" date="2021-02" db="EMBL/GenBank/DDBJ databases">
        <authorList>
            <person name="Dougan E. K."/>
            <person name="Rhodes N."/>
            <person name="Thang M."/>
            <person name="Chan C."/>
        </authorList>
    </citation>
    <scope>NUCLEOTIDE SEQUENCE</scope>
</reference>
<dbReference type="InterPro" id="IPR035896">
    <property type="entry name" value="AN1-like_Znf"/>
</dbReference>
<dbReference type="Pfam" id="PF13087">
    <property type="entry name" value="AAA_12"/>
    <property type="match status" value="1"/>
</dbReference>
<dbReference type="Pfam" id="PF01424">
    <property type="entry name" value="R3H"/>
    <property type="match status" value="1"/>
</dbReference>
<dbReference type="SUPFAM" id="SSF82708">
    <property type="entry name" value="R3H domain"/>
    <property type="match status" value="1"/>
</dbReference>
<dbReference type="PROSITE" id="PS51061">
    <property type="entry name" value="R3H"/>
    <property type="match status" value="1"/>
</dbReference>
<keyword evidence="6" id="KW-0479">Metal-binding</keyword>
<dbReference type="GO" id="GO:0005634">
    <property type="term" value="C:nucleus"/>
    <property type="evidence" value="ECO:0007669"/>
    <property type="project" value="UniProtKB-SubCell"/>
</dbReference>
<evidence type="ECO:0000313" key="20">
    <source>
        <dbReference type="Proteomes" id="UP000654075"/>
    </source>
</evidence>
<dbReference type="InterPro" id="IPR048761">
    <property type="entry name" value="SMUBP-2_HCS1_1B"/>
</dbReference>
<dbReference type="InterPro" id="IPR014001">
    <property type="entry name" value="Helicase_ATP-bd"/>
</dbReference>
<evidence type="ECO:0000256" key="12">
    <source>
        <dbReference type="ARBA" id="ARBA00022840"/>
    </source>
</evidence>
<dbReference type="NCBIfam" id="TIGR00376">
    <property type="entry name" value="IGHMBP2 family helicase"/>
    <property type="match status" value="1"/>
</dbReference>
<keyword evidence="20" id="KW-1185">Reference proteome</keyword>
<dbReference type="OMA" id="QAMYKGE"/>
<dbReference type="PANTHER" id="PTHR43788">
    <property type="entry name" value="DNA2/NAM7 HELICASE FAMILY MEMBER"/>
    <property type="match status" value="1"/>
</dbReference>
<keyword evidence="11" id="KW-0862">Zinc</keyword>
<keyword evidence="5" id="KW-0963">Cytoplasm</keyword>
<keyword evidence="9" id="KW-0378">Hydrolase</keyword>
<comment type="subcellular location">
    <subcellularLocation>
        <location evidence="2">Cytoplasm</location>
    </subcellularLocation>
    <subcellularLocation>
        <location evidence="1">Nucleus</location>
    </subcellularLocation>
</comment>
<dbReference type="Gene3D" id="4.10.1110.10">
    <property type="entry name" value="AN1-like Zinc finger"/>
    <property type="match status" value="1"/>
</dbReference>
<dbReference type="PANTHER" id="PTHR43788:SF8">
    <property type="entry name" value="DNA-BINDING PROTEIN SMUBP-2"/>
    <property type="match status" value="1"/>
</dbReference>
<dbReference type="GO" id="GO:0008270">
    <property type="term" value="F:zinc ion binding"/>
    <property type="evidence" value="ECO:0007669"/>
    <property type="project" value="UniProtKB-KW"/>
</dbReference>
<evidence type="ECO:0000256" key="2">
    <source>
        <dbReference type="ARBA" id="ARBA00004496"/>
    </source>
</evidence>
<evidence type="ECO:0000256" key="7">
    <source>
        <dbReference type="ARBA" id="ARBA00022741"/>
    </source>
</evidence>
<evidence type="ECO:0000256" key="3">
    <source>
        <dbReference type="ARBA" id="ARBA00007913"/>
    </source>
</evidence>
<keyword evidence="13" id="KW-0539">Nucleus</keyword>
<evidence type="ECO:0000256" key="13">
    <source>
        <dbReference type="ARBA" id="ARBA00023242"/>
    </source>
</evidence>
<dbReference type="AlphaFoldDB" id="A0A813ISC0"/>
<dbReference type="SUPFAM" id="SSF118310">
    <property type="entry name" value="AN1-like Zinc finger"/>
    <property type="match status" value="1"/>
</dbReference>
<evidence type="ECO:0000256" key="6">
    <source>
        <dbReference type="ARBA" id="ARBA00022723"/>
    </source>
</evidence>
<feature type="region of interest" description="Disordered" evidence="15">
    <location>
        <begin position="823"/>
        <end position="852"/>
    </location>
</feature>
<dbReference type="GO" id="GO:0003677">
    <property type="term" value="F:DNA binding"/>
    <property type="evidence" value="ECO:0007669"/>
    <property type="project" value="InterPro"/>
</dbReference>
<proteinExistence type="inferred from homology"/>
<feature type="domain" description="R3H" evidence="16">
    <location>
        <begin position="753"/>
        <end position="817"/>
    </location>
</feature>
<dbReference type="InterPro" id="IPR027417">
    <property type="entry name" value="P-loop_NTPase"/>
</dbReference>
<dbReference type="InterPro" id="IPR000058">
    <property type="entry name" value="Znf_AN1"/>
</dbReference>
<feature type="region of interest" description="Disordered" evidence="15">
    <location>
        <begin position="544"/>
        <end position="563"/>
    </location>
</feature>